<gene>
    <name evidence="1" type="ORF">ACE5IX_10910</name>
</gene>
<name>A0ABV5BSC7_9LEPT</name>
<dbReference type="Proteomes" id="UP001580391">
    <property type="component" value="Unassembled WGS sequence"/>
</dbReference>
<proteinExistence type="predicted"/>
<evidence type="ECO:0008006" key="3">
    <source>
        <dbReference type="Google" id="ProtNLM"/>
    </source>
</evidence>
<evidence type="ECO:0000313" key="1">
    <source>
        <dbReference type="EMBL" id="MFB5737021.1"/>
    </source>
</evidence>
<comment type="caution">
    <text evidence="1">The sequence shown here is derived from an EMBL/GenBank/DDBJ whole genome shotgun (WGS) entry which is preliminary data.</text>
</comment>
<reference evidence="1 2" key="1">
    <citation type="submission" date="2024-09" db="EMBL/GenBank/DDBJ databases">
        <title>Taxonomic and Genotyping Characterization of Leptospira Strains isolated from Multiple Sources in Colombia highlights the importance of intermediate species.</title>
        <authorList>
            <person name="Torres Higuera L."/>
            <person name="Rojas Tapias D."/>
            <person name="Jimenez Velasquez S."/>
            <person name="Renjifo Ibanez C."/>
        </authorList>
    </citation>
    <scope>NUCLEOTIDE SEQUENCE [LARGE SCALE GENOMIC DNA]</scope>
    <source>
        <strain evidence="1 2">Lep080</strain>
    </source>
</reference>
<dbReference type="EMBL" id="JBHILJ010000005">
    <property type="protein sequence ID" value="MFB5737021.1"/>
    <property type="molecule type" value="Genomic_DNA"/>
</dbReference>
<dbReference type="RefSeq" id="WP_135701262.1">
    <property type="nucleotide sequence ID" value="NZ_JBHILI010000006.1"/>
</dbReference>
<organism evidence="1 2">
    <name type="scientific">Leptospira wolffii</name>
    <dbReference type="NCBI Taxonomy" id="409998"/>
    <lineage>
        <taxon>Bacteria</taxon>
        <taxon>Pseudomonadati</taxon>
        <taxon>Spirochaetota</taxon>
        <taxon>Spirochaetia</taxon>
        <taxon>Leptospirales</taxon>
        <taxon>Leptospiraceae</taxon>
        <taxon>Leptospira</taxon>
    </lineage>
</organism>
<accession>A0ABV5BSC7</accession>
<keyword evidence="2" id="KW-1185">Reference proteome</keyword>
<sequence>MIRPFVIWLLSALCGLILLDCGASFSNKYFNEAKLQSNPFGVSVRISIEDIPRTAIATLRISYVEDPDSGMVGKLLYSYNGQELLIIRNVSLYCDTKQLSIKQIERSTQKGYRTIYERFSGILAIEDLDRLGTCKDISFYARGENKSLSYNMDEEGIRLVKNFHALFLKTKTKKDAD</sequence>
<protein>
    <recommendedName>
        <fullName evidence="3">Lipoprotein</fullName>
    </recommendedName>
</protein>
<evidence type="ECO:0000313" key="2">
    <source>
        <dbReference type="Proteomes" id="UP001580391"/>
    </source>
</evidence>